<comment type="caution">
    <text evidence="4">The sequence shown here is derived from an EMBL/GenBank/DDBJ whole genome shotgun (WGS) entry which is preliminary data.</text>
</comment>
<proteinExistence type="inferred from homology"/>
<comment type="subcellular location">
    <subcellularLocation>
        <location evidence="3">Cytoplasm</location>
    </subcellularLocation>
    <text evidence="3">Associated with two foci at the outer edges of the nucleoid region in young cells, and at four foci within both cell halves in older cells.</text>
</comment>
<evidence type="ECO:0000256" key="2">
    <source>
        <dbReference type="ARBA" id="ARBA00044777"/>
    </source>
</evidence>
<dbReference type="Proteomes" id="UP000779508">
    <property type="component" value="Unassembled WGS sequence"/>
</dbReference>
<keyword evidence="5" id="KW-1185">Reference proteome</keyword>
<evidence type="ECO:0000256" key="1">
    <source>
        <dbReference type="ARBA" id="ARBA00022829"/>
    </source>
</evidence>
<dbReference type="InterPro" id="IPR003768">
    <property type="entry name" value="ScpA"/>
</dbReference>
<keyword evidence="3" id="KW-0963">Cytoplasm</keyword>
<name>A0ABS6G805_9FIRM</name>
<dbReference type="RefSeq" id="WP_216418349.1">
    <property type="nucleotide sequence ID" value="NZ_JAHLQK010000005.1"/>
</dbReference>
<dbReference type="PANTHER" id="PTHR33969:SF2">
    <property type="entry name" value="SEGREGATION AND CONDENSATION PROTEIN A"/>
    <property type="match status" value="1"/>
</dbReference>
<protein>
    <recommendedName>
        <fullName evidence="2 3">Segregation and condensation protein A</fullName>
    </recommendedName>
</protein>
<keyword evidence="3" id="KW-0131">Cell cycle</keyword>
<comment type="function">
    <text evidence="3">Participates in chromosomal partition during cell division. May act via the formation of a condensin-like complex containing Smc and ScpB that pull DNA away from mid-cell into both cell halves.</text>
</comment>
<keyword evidence="1 3" id="KW-0159">Chromosome partition</keyword>
<accession>A0ABS6G805</accession>
<dbReference type="Pfam" id="PF02616">
    <property type="entry name" value="SMC_ScpA"/>
    <property type="match status" value="1"/>
</dbReference>
<evidence type="ECO:0000313" key="4">
    <source>
        <dbReference type="EMBL" id="MBU5677536.1"/>
    </source>
</evidence>
<organism evidence="4 5">
    <name type="scientific">Alkaliphilus flagellatus</name>
    <dbReference type="NCBI Taxonomy" id="2841507"/>
    <lineage>
        <taxon>Bacteria</taxon>
        <taxon>Bacillati</taxon>
        <taxon>Bacillota</taxon>
        <taxon>Clostridia</taxon>
        <taxon>Peptostreptococcales</taxon>
        <taxon>Natronincolaceae</taxon>
        <taxon>Alkaliphilus</taxon>
    </lineage>
</organism>
<dbReference type="EMBL" id="JAHLQK010000005">
    <property type="protein sequence ID" value="MBU5677536.1"/>
    <property type="molecule type" value="Genomic_DNA"/>
</dbReference>
<reference evidence="4 5" key="1">
    <citation type="submission" date="2021-06" db="EMBL/GenBank/DDBJ databases">
        <authorList>
            <person name="Sun Q."/>
            <person name="Li D."/>
        </authorList>
    </citation>
    <scope>NUCLEOTIDE SEQUENCE [LARGE SCALE GENOMIC DNA]</scope>
    <source>
        <strain evidence="4 5">MSJ-5</strain>
    </source>
</reference>
<sequence length="256" mass="30313">MAYNVKIEVFEGPFDLLFHLIEKNQIDIYDIPMTEITEQYISYIEKLEELNLDITSEFLVMAATLIEIKSRMLLPIQITEDKQLEIEDLDPRDELVRRLLEYKKYKGAAEELKDKEQRYQRIYFKPKEEFIFDEADQAQFVMDSIGITDLLSALNRFIEKKLKTISPEKTIREMQRDIITIEDKINELICLLNKKKQIRFQDMFSNLSSKMEIITTFLALLELIRLKQVIAKQNIAYTDIIIELRNKEEQGVQTDG</sequence>
<evidence type="ECO:0000256" key="3">
    <source>
        <dbReference type="HAMAP-Rule" id="MF_01805"/>
    </source>
</evidence>
<dbReference type="HAMAP" id="MF_01805">
    <property type="entry name" value="ScpA"/>
    <property type="match status" value="1"/>
</dbReference>
<comment type="subunit">
    <text evidence="3">Component of a cohesin-like complex composed of ScpA, ScpB and the Smc homodimer, in which ScpA and ScpB bind to the head domain of Smc. The presence of the three proteins is required for the association of the complex with DNA.</text>
</comment>
<comment type="similarity">
    <text evidence="3">Belongs to the ScpA family.</text>
</comment>
<gene>
    <name evidence="3" type="primary">scpA</name>
    <name evidence="4" type="ORF">KQI88_14020</name>
</gene>
<keyword evidence="3" id="KW-0132">Cell division</keyword>
<dbReference type="PANTHER" id="PTHR33969">
    <property type="entry name" value="SEGREGATION AND CONDENSATION PROTEIN A"/>
    <property type="match status" value="1"/>
</dbReference>
<evidence type="ECO:0000313" key="5">
    <source>
        <dbReference type="Proteomes" id="UP000779508"/>
    </source>
</evidence>